<dbReference type="EMBL" id="PZQS01000002">
    <property type="protein sequence ID" value="PVD36751.1"/>
    <property type="molecule type" value="Genomic_DNA"/>
</dbReference>
<protein>
    <submittedName>
        <fullName evidence="2">Uncharacterized protein</fullName>
    </submittedName>
</protein>
<sequence length="83" mass="9518">MRPQGWGESAEEKKTARGIRARDLPPAPGAHMLRSGRKLGHREGRRLAGVGGRCTGHLPCCRMTHRLRPRRVRSEQRMREQLR</sequence>
<proteinExistence type="predicted"/>
<name>A0A2T7PTJ7_POMCA</name>
<gene>
    <name evidence="2" type="ORF">C0Q70_03741</name>
</gene>
<organism evidence="2 3">
    <name type="scientific">Pomacea canaliculata</name>
    <name type="common">Golden apple snail</name>
    <dbReference type="NCBI Taxonomy" id="400727"/>
    <lineage>
        <taxon>Eukaryota</taxon>
        <taxon>Metazoa</taxon>
        <taxon>Spiralia</taxon>
        <taxon>Lophotrochozoa</taxon>
        <taxon>Mollusca</taxon>
        <taxon>Gastropoda</taxon>
        <taxon>Caenogastropoda</taxon>
        <taxon>Architaenioglossa</taxon>
        <taxon>Ampullarioidea</taxon>
        <taxon>Ampullariidae</taxon>
        <taxon>Pomacea</taxon>
    </lineage>
</organism>
<dbReference type="AlphaFoldDB" id="A0A2T7PTJ7"/>
<comment type="caution">
    <text evidence="2">The sequence shown here is derived from an EMBL/GenBank/DDBJ whole genome shotgun (WGS) entry which is preliminary data.</text>
</comment>
<keyword evidence="3" id="KW-1185">Reference proteome</keyword>
<evidence type="ECO:0000256" key="1">
    <source>
        <dbReference type="SAM" id="MobiDB-lite"/>
    </source>
</evidence>
<accession>A0A2T7PTJ7</accession>
<feature type="compositionally biased region" description="Basic and acidic residues" evidence="1">
    <location>
        <begin position="10"/>
        <end position="23"/>
    </location>
</feature>
<reference evidence="2 3" key="1">
    <citation type="submission" date="2018-04" db="EMBL/GenBank/DDBJ databases">
        <title>The genome of golden apple snail Pomacea canaliculata provides insight into stress tolerance and invasive adaptation.</title>
        <authorList>
            <person name="Liu C."/>
            <person name="Liu B."/>
            <person name="Ren Y."/>
            <person name="Zhang Y."/>
            <person name="Wang H."/>
            <person name="Li S."/>
            <person name="Jiang F."/>
            <person name="Yin L."/>
            <person name="Zhang G."/>
            <person name="Qian W."/>
            <person name="Fan W."/>
        </authorList>
    </citation>
    <scope>NUCLEOTIDE SEQUENCE [LARGE SCALE GENOMIC DNA]</scope>
    <source>
        <strain evidence="2">SZHN2017</strain>
        <tissue evidence="2">Muscle</tissue>
    </source>
</reference>
<dbReference type="Proteomes" id="UP000245119">
    <property type="component" value="Linkage Group LG2"/>
</dbReference>
<evidence type="ECO:0000313" key="3">
    <source>
        <dbReference type="Proteomes" id="UP000245119"/>
    </source>
</evidence>
<evidence type="ECO:0000313" key="2">
    <source>
        <dbReference type="EMBL" id="PVD36751.1"/>
    </source>
</evidence>
<feature type="region of interest" description="Disordered" evidence="1">
    <location>
        <begin position="1"/>
        <end position="51"/>
    </location>
</feature>